<dbReference type="EMBL" id="UINC01158186">
    <property type="protein sequence ID" value="SVD55588.1"/>
    <property type="molecule type" value="Genomic_DNA"/>
</dbReference>
<dbReference type="Gene3D" id="1.10.40.70">
    <property type="match status" value="1"/>
</dbReference>
<protein>
    <submittedName>
        <fullName evidence="1">Uncharacterized protein</fullName>
    </submittedName>
</protein>
<reference evidence="1" key="1">
    <citation type="submission" date="2018-05" db="EMBL/GenBank/DDBJ databases">
        <authorList>
            <person name="Lanie J.A."/>
            <person name="Ng W.-L."/>
            <person name="Kazmierczak K.M."/>
            <person name="Andrzejewski T.M."/>
            <person name="Davidsen T.M."/>
            <person name="Wayne K.J."/>
            <person name="Tettelin H."/>
            <person name="Glass J.I."/>
            <person name="Rusch D."/>
            <person name="Podicherti R."/>
            <person name="Tsui H.-C.T."/>
            <person name="Winkler M.E."/>
        </authorList>
    </citation>
    <scope>NUCLEOTIDE SEQUENCE</scope>
</reference>
<feature type="non-terminal residue" evidence="1">
    <location>
        <position position="111"/>
    </location>
</feature>
<evidence type="ECO:0000313" key="1">
    <source>
        <dbReference type="EMBL" id="SVD55588.1"/>
    </source>
</evidence>
<proteinExistence type="predicted"/>
<gene>
    <name evidence="1" type="ORF">METZ01_LOCUS408442</name>
</gene>
<name>A0A382WBT8_9ZZZZ</name>
<dbReference type="SUPFAM" id="SSF160246">
    <property type="entry name" value="EspE N-terminal domain-like"/>
    <property type="match status" value="1"/>
</dbReference>
<organism evidence="1">
    <name type="scientific">marine metagenome</name>
    <dbReference type="NCBI Taxonomy" id="408172"/>
    <lineage>
        <taxon>unclassified sequences</taxon>
        <taxon>metagenomes</taxon>
        <taxon>ecological metagenomes</taxon>
    </lineage>
</organism>
<accession>A0A382WBT8</accession>
<dbReference type="InterPro" id="IPR037257">
    <property type="entry name" value="T2SS_E_N_sf"/>
</dbReference>
<sequence length="111" mass="12261">MNSKLIGQHLLSAGKITEDDIDRASHLQESVGGRFGSALIKLGAISEDHLLEGLSEQLDLPTLNESEIPATTDLFAFMSSCKESFDWFLSQETAIWESDRGELYCVARDVL</sequence>
<dbReference type="AlphaFoldDB" id="A0A382WBT8"/>